<evidence type="ECO:0000313" key="2">
    <source>
        <dbReference type="EMBL" id="RDB25478.1"/>
    </source>
</evidence>
<comment type="caution">
    <text evidence="2">The sequence shown here is derived from an EMBL/GenBank/DDBJ whole genome shotgun (WGS) entry which is preliminary data.</text>
</comment>
<sequence>MHALHSLAHRAPPATRTRVRWQPYSSIPSSCSSVSSRSPPAPFLNTPSASVPTLSQTTNPPSDIDRVHHIVPSANPQSKENPLRDTSRNKYALGLVDQAVKSLCEIWRPQDIPLVFVSARAMVTVGGVYEPSLMGDQKPSERNHHRNTQLPSPVSPSTRMSSPSTTLNSPPPMSAQPLTPSEQDLDAASRSNLVPIKGFVHEVLRRSRTSGCVLQTALCYLEAIRSKVPELVRQEQSGNGIKVEPELADRISIATDAELVQETQFAIHPHSTINTDKCSTDEGLMDTIRIFDNGPDIVENFSAHPTECEGSSQQQQQITLKAVDAVTIPPSPPLPSPLLCPRRAFLASLILASKFTQDKCYSNRAWAKLSGLPPREIGRCERALGEALEWRLWVGKQPATAVLPVSSPPAAISVSRPVVRSQSEACLRFPTSSQTPFLVRCEKSSPLSASSSKSSGLRRSATLPVEAYAISMVPSSHGRAPRRAPVDDMLSTNIQDEGMRSSDELTPPCAYAIKPMDVIPSPSTISRGPEQLSQSPIPQTPALSYSPSSTESSSGDRTIQMSTFLDDSMAPFSAGNPDISNSECWKWLEGSDMASSCTSLKTPSPPFHSESTGKRDIILEHFGAPPLPVFGTSAMQHVTTLDILGHPWVTDHGISMYQLRA</sequence>
<dbReference type="STRING" id="39966.A0A369JUM3"/>
<feature type="compositionally biased region" description="Polar residues" evidence="1">
    <location>
        <begin position="45"/>
        <end position="61"/>
    </location>
</feature>
<dbReference type="Proteomes" id="UP000076154">
    <property type="component" value="Unassembled WGS sequence"/>
</dbReference>
<dbReference type="InParanoid" id="A0A369JUM3"/>
<dbReference type="InterPro" id="IPR013922">
    <property type="entry name" value="Cyclin_PHO80-like"/>
</dbReference>
<dbReference type="AlphaFoldDB" id="A0A369JUM3"/>
<reference evidence="2" key="1">
    <citation type="submission" date="2018-04" db="EMBL/GenBank/DDBJ databases">
        <title>Whole genome sequencing of Hypsizygus marmoreus.</title>
        <authorList>
            <person name="Choi I.-G."/>
            <person name="Min B."/>
            <person name="Kim J.-G."/>
            <person name="Kim S."/>
            <person name="Oh Y.-L."/>
            <person name="Kong W.-S."/>
            <person name="Park H."/>
            <person name="Jeong J."/>
            <person name="Song E.-S."/>
        </authorList>
    </citation>
    <scope>NUCLEOTIDE SEQUENCE [LARGE SCALE GENOMIC DNA]</scope>
    <source>
        <strain evidence="2">51987-8</strain>
    </source>
</reference>
<dbReference type="GO" id="GO:0005634">
    <property type="term" value="C:nucleus"/>
    <property type="evidence" value="ECO:0007669"/>
    <property type="project" value="TreeGrafter"/>
</dbReference>
<feature type="compositionally biased region" description="Low complexity" evidence="1">
    <location>
        <begin position="151"/>
        <end position="168"/>
    </location>
</feature>
<accession>A0A369JUM3</accession>
<keyword evidence="3" id="KW-1185">Reference proteome</keyword>
<protein>
    <recommendedName>
        <fullName evidence="4">G1/S-specific cyclin pas1</fullName>
    </recommendedName>
</protein>
<evidence type="ECO:0008006" key="4">
    <source>
        <dbReference type="Google" id="ProtNLM"/>
    </source>
</evidence>
<feature type="region of interest" description="Disordered" evidence="1">
    <location>
        <begin position="30"/>
        <end position="65"/>
    </location>
</feature>
<dbReference type="GO" id="GO:0019901">
    <property type="term" value="F:protein kinase binding"/>
    <property type="evidence" value="ECO:0007669"/>
    <property type="project" value="InterPro"/>
</dbReference>
<evidence type="ECO:0000313" key="3">
    <source>
        <dbReference type="Proteomes" id="UP000076154"/>
    </source>
</evidence>
<dbReference type="GO" id="GO:0000307">
    <property type="term" value="C:cyclin-dependent protein kinase holoenzyme complex"/>
    <property type="evidence" value="ECO:0007669"/>
    <property type="project" value="TreeGrafter"/>
</dbReference>
<dbReference type="Gene3D" id="1.10.472.10">
    <property type="entry name" value="Cyclin-like"/>
    <property type="match status" value="1"/>
</dbReference>
<evidence type="ECO:0000256" key="1">
    <source>
        <dbReference type="SAM" id="MobiDB-lite"/>
    </source>
</evidence>
<dbReference type="CDD" id="cd20557">
    <property type="entry name" value="CYCLIN_ScPCL1-like"/>
    <property type="match status" value="1"/>
</dbReference>
<proteinExistence type="predicted"/>
<dbReference type="PANTHER" id="PTHR15615:SF36">
    <property type="entry name" value="PHO85 CYCLIN-5"/>
    <property type="match status" value="1"/>
</dbReference>
<organism evidence="2 3">
    <name type="scientific">Hypsizygus marmoreus</name>
    <name type="common">White beech mushroom</name>
    <name type="synonym">Agaricus marmoreus</name>
    <dbReference type="NCBI Taxonomy" id="39966"/>
    <lineage>
        <taxon>Eukaryota</taxon>
        <taxon>Fungi</taxon>
        <taxon>Dikarya</taxon>
        <taxon>Basidiomycota</taxon>
        <taxon>Agaricomycotina</taxon>
        <taxon>Agaricomycetes</taxon>
        <taxon>Agaricomycetidae</taxon>
        <taxon>Agaricales</taxon>
        <taxon>Tricholomatineae</taxon>
        <taxon>Lyophyllaceae</taxon>
        <taxon>Hypsizygus</taxon>
    </lineage>
</organism>
<dbReference type="EMBL" id="LUEZ02000041">
    <property type="protein sequence ID" value="RDB25478.1"/>
    <property type="molecule type" value="Genomic_DNA"/>
</dbReference>
<dbReference type="PANTHER" id="PTHR15615">
    <property type="match status" value="1"/>
</dbReference>
<feature type="compositionally biased region" description="Low complexity" evidence="1">
    <location>
        <begin position="544"/>
        <end position="553"/>
    </location>
</feature>
<name>A0A369JUM3_HYPMA</name>
<dbReference type="GO" id="GO:0016538">
    <property type="term" value="F:cyclin-dependent protein serine/threonine kinase regulator activity"/>
    <property type="evidence" value="ECO:0007669"/>
    <property type="project" value="TreeGrafter"/>
</dbReference>
<gene>
    <name evidence="2" type="ORF">Hypma_007700</name>
</gene>
<feature type="compositionally biased region" description="Polar residues" evidence="1">
    <location>
        <begin position="521"/>
        <end position="543"/>
    </location>
</feature>
<feature type="region of interest" description="Disordered" evidence="1">
    <location>
        <begin position="133"/>
        <end position="185"/>
    </location>
</feature>
<feature type="region of interest" description="Disordered" evidence="1">
    <location>
        <begin position="516"/>
        <end position="556"/>
    </location>
</feature>
<dbReference type="OrthoDB" id="286814at2759"/>